<dbReference type="Pfam" id="PF17921">
    <property type="entry name" value="Integrase_H2C2"/>
    <property type="match status" value="1"/>
</dbReference>
<dbReference type="SUPFAM" id="SSF56672">
    <property type="entry name" value="DNA/RNA polymerases"/>
    <property type="match status" value="1"/>
</dbReference>
<dbReference type="PANTHER" id="PTHR37984:SF5">
    <property type="entry name" value="PROTEIN NYNRIN-LIKE"/>
    <property type="match status" value="1"/>
</dbReference>
<dbReference type="InterPro" id="IPR056924">
    <property type="entry name" value="SH3_Tf2-1"/>
</dbReference>
<keyword evidence="11" id="KW-0695">RNA-directed DNA polymerase</keyword>
<evidence type="ECO:0000256" key="4">
    <source>
        <dbReference type="ARBA" id="ARBA00022722"/>
    </source>
</evidence>
<evidence type="ECO:0000256" key="1">
    <source>
        <dbReference type="ARBA" id="ARBA00022670"/>
    </source>
</evidence>
<name>A0AAQ3UW72_PASNO</name>
<dbReference type="Pfam" id="PF00078">
    <property type="entry name" value="RVT_1"/>
    <property type="match status" value="1"/>
</dbReference>
<dbReference type="InterPro" id="IPR041588">
    <property type="entry name" value="Integrase_H2C2"/>
</dbReference>
<evidence type="ECO:0000256" key="3">
    <source>
        <dbReference type="ARBA" id="ARBA00022695"/>
    </source>
</evidence>
<evidence type="ECO:0000256" key="13">
    <source>
        <dbReference type="ARBA" id="ARBA00023125"/>
    </source>
</evidence>
<dbReference type="PROSITE" id="PS50878">
    <property type="entry name" value="RT_POL"/>
    <property type="match status" value="1"/>
</dbReference>
<dbReference type="FunFam" id="3.10.10.10:FF:000007">
    <property type="entry name" value="Retrovirus-related Pol polyprotein from transposon 17.6-like Protein"/>
    <property type="match status" value="1"/>
</dbReference>
<reference evidence="17 18" key="1">
    <citation type="submission" date="2024-02" db="EMBL/GenBank/DDBJ databases">
        <title>High-quality chromosome-scale genome assembly of Pensacola bahiagrass (Paspalum notatum Flugge var. saurae).</title>
        <authorList>
            <person name="Vega J.M."/>
            <person name="Podio M."/>
            <person name="Orjuela J."/>
            <person name="Siena L.A."/>
            <person name="Pessino S.C."/>
            <person name="Combes M.C."/>
            <person name="Mariac C."/>
            <person name="Albertini E."/>
            <person name="Pupilli F."/>
            <person name="Ortiz J.P.A."/>
            <person name="Leblanc O."/>
        </authorList>
    </citation>
    <scope>NUCLEOTIDE SEQUENCE [LARGE SCALE GENOMIC DNA]</scope>
    <source>
        <strain evidence="17">R1</strain>
        <tissue evidence="17">Leaf</tissue>
    </source>
</reference>
<evidence type="ECO:0000256" key="8">
    <source>
        <dbReference type="ARBA" id="ARBA00022801"/>
    </source>
</evidence>
<dbReference type="Gene3D" id="3.30.70.270">
    <property type="match status" value="1"/>
</dbReference>
<dbReference type="GO" id="GO:0046872">
    <property type="term" value="F:metal ion binding"/>
    <property type="evidence" value="ECO:0007669"/>
    <property type="project" value="UniProtKB-KW"/>
</dbReference>
<dbReference type="InterPro" id="IPR012337">
    <property type="entry name" value="RNaseH-like_sf"/>
</dbReference>
<dbReference type="PROSITE" id="PS50994">
    <property type="entry name" value="INTEGRASE"/>
    <property type="match status" value="1"/>
</dbReference>
<dbReference type="InterPro" id="IPR043128">
    <property type="entry name" value="Rev_trsase/Diguanyl_cyclase"/>
</dbReference>
<keyword evidence="4" id="KW-0540">Nuclease</keyword>
<evidence type="ECO:0000256" key="12">
    <source>
        <dbReference type="ARBA" id="ARBA00022932"/>
    </source>
</evidence>
<dbReference type="GO" id="GO:0003677">
    <property type="term" value="F:DNA binding"/>
    <property type="evidence" value="ECO:0007669"/>
    <property type="project" value="UniProtKB-KW"/>
</dbReference>
<dbReference type="SUPFAM" id="SSF53098">
    <property type="entry name" value="Ribonuclease H-like"/>
    <property type="match status" value="1"/>
</dbReference>
<evidence type="ECO:0000256" key="10">
    <source>
        <dbReference type="ARBA" id="ARBA00022908"/>
    </source>
</evidence>
<dbReference type="GO" id="GO:0006310">
    <property type="term" value="P:DNA recombination"/>
    <property type="evidence" value="ECO:0007669"/>
    <property type="project" value="UniProtKB-KW"/>
</dbReference>
<keyword evidence="14" id="KW-0233">DNA recombination</keyword>
<keyword evidence="3" id="KW-0548">Nucleotidyltransferase</keyword>
<dbReference type="GO" id="GO:0003964">
    <property type="term" value="F:RNA-directed DNA polymerase activity"/>
    <property type="evidence" value="ECO:0007669"/>
    <property type="project" value="UniProtKB-KW"/>
</dbReference>
<keyword evidence="8" id="KW-0378">Hydrolase</keyword>
<accession>A0AAQ3UW72</accession>
<protein>
    <recommendedName>
        <fullName evidence="19">Reverse transcriptase</fullName>
    </recommendedName>
</protein>
<dbReference type="GO" id="GO:0006508">
    <property type="term" value="P:proteolysis"/>
    <property type="evidence" value="ECO:0007669"/>
    <property type="project" value="UniProtKB-KW"/>
</dbReference>
<dbReference type="Gene3D" id="3.30.420.10">
    <property type="entry name" value="Ribonuclease H-like superfamily/Ribonuclease H"/>
    <property type="match status" value="1"/>
</dbReference>
<dbReference type="InterPro" id="IPR041373">
    <property type="entry name" value="RT_RNaseH"/>
</dbReference>
<dbReference type="InterPro" id="IPR050951">
    <property type="entry name" value="Retrovirus_Pol_polyprotein"/>
</dbReference>
<dbReference type="GO" id="GO:0015074">
    <property type="term" value="P:DNA integration"/>
    <property type="evidence" value="ECO:0007669"/>
    <property type="project" value="UniProtKB-KW"/>
</dbReference>
<keyword evidence="7" id="KW-0255">Endonuclease</keyword>
<dbReference type="InterPro" id="IPR036397">
    <property type="entry name" value="RNaseH_sf"/>
</dbReference>
<keyword evidence="18" id="KW-1185">Reference proteome</keyword>
<dbReference type="InterPro" id="IPR043502">
    <property type="entry name" value="DNA/RNA_pol_sf"/>
</dbReference>
<dbReference type="CDD" id="cd01647">
    <property type="entry name" value="RT_LTR"/>
    <property type="match status" value="1"/>
</dbReference>
<feature type="domain" description="Integrase catalytic" evidence="16">
    <location>
        <begin position="519"/>
        <end position="682"/>
    </location>
</feature>
<keyword evidence="9" id="KW-0460">Magnesium</keyword>
<dbReference type="InterPro" id="IPR001584">
    <property type="entry name" value="Integrase_cat-core"/>
</dbReference>
<keyword evidence="5" id="KW-0479">Metal-binding</keyword>
<dbReference type="CDD" id="cd09274">
    <property type="entry name" value="RNase_HI_RT_Ty3"/>
    <property type="match status" value="1"/>
</dbReference>
<keyword evidence="6" id="KW-0064">Aspartyl protease</keyword>
<dbReference type="Pfam" id="PF17917">
    <property type="entry name" value="RT_RNaseH"/>
    <property type="match status" value="1"/>
</dbReference>
<feature type="domain" description="Reverse transcriptase" evidence="15">
    <location>
        <begin position="50"/>
        <end position="230"/>
    </location>
</feature>
<dbReference type="EMBL" id="CP144754">
    <property type="protein sequence ID" value="WVZ97537.1"/>
    <property type="molecule type" value="Genomic_DNA"/>
</dbReference>
<dbReference type="AlphaFoldDB" id="A0AAQ3UW72"/>
<keyword evidence="12" id="KW-0239">DNA-directed DNA polymerase</keyword>
<dbReference type="Pfam" id="PF24626">
    <property type="entry name" value="SH3_Tf2-1"/>
    <property type="match status" value="1"/>
</dbReference>
<dbReference type="FunFam" id="3.30.420.10:FF:000032">
    <property type="entry name" value="Retrovirus-related Pol polyprotein from transposon 297-like Protein"/>
    <property type="match status" value="1"/>
</dbReference>
<evidence type="ECO:0000259" key="15">
    <source>
        <dbReference type="PROSITE" id="PS50878"/>
    </source>
</evidence>
<keyword evidence="1" id="KW-0645">Protease</keyword>
<gene>
    <name evidence="17" type="ORF">U9M48_043063</name>
</gene>
<dbReference type="Gene3D" id="3.10.10.10">
    <property type="entry name" value="HIV Type 1 Reverse Transcriptase, subunit A, domain 1"/>
    <property type="match status" value="1"/>
</dbReference>
<evidence type="ECO:0000256" key="14">
    <source>
        <dbReference type="ARBA" id="ARBA00023172"/>
    </source>
</evidence>
<dbReference type="Gene3D" id="1.10.340.70">
    <property type="match status" value="1"/>
</dbReference>
<keyword evidence="2" id="KW-0808">Transferase</keyword>
<evidence type="ECO:0008006" key="19">
    <source>
        <dbReference type="Google" id="ProtNLM"/>
    </source>
</evidence>
<evidence type="ECO:0000256" key="7">
    <source>
        <dbReference type="ARBA" id="ARBA00022759"/>
    </source>
</evidence>
<evidence type="ECO:0000313" key="17">
    <source>
        <dbReference type="EMBL" id="WVZ97537.1"/>
    </source>
</evidence>
<keyword evidence="10" id="KW-0229">DNA integration</keyword>
<sequence>MDTLEKWGVKIDCAQRTVHLAATDGQEVGISASSPSDYLHQMEVRPTDGIRIVCDYPDVFPDELPVLLVEKKDTDVKRMCVDYRALNKVTIKNKYPLPRIDDLFDQLQGACVFSKIDLRSGYHQLKIRPSDIPKTAFTTKYGLYEYTVMSFGLTNAPAYFMQLMNSVFMDYLDKFVVVFIDDILIYSKTEAEHEEQLRLVLQRLREHKLYAKFSKCEFWIDEVRFLGHVVSKGGIAVDPSKVSTVTNWKVPEIPKEVRGFLGQLEGKVIAYASRQLRKHELNYPTHDLELAAVVHALKIWRHYLYGQRCEIYTDHKSLKYIFTQNELNMRQRRWLELIKDYDMEIHYHPGKANVVADALSRKSYANMALGFMMPHELCEEFERLSLGFLHHTTAAAFEAEPTLEQEIREHQKNDEKLQEIRELLKSGKAPHFREDEQGTLWYKNRICVPNVDSIRKLILSEAHDTAYFIHPGSTKMYYDLKERFWWYGMKRAVAEYVAICDTCQRVKAEHQRPAGLLQPLKVPEWKWEEITMDFIGGLPRTQKGYNSIWVVVDRLTKVAHFIPVNTTYSGAKLAELYISRIVCLHGVPKRIISDRGSQFTSHFWEQLHNSLDTKLRFSTAYHPQTDGQTEKTNQILEDMLRACAIQYGTSWDKCLPYAEFSYNNSYQASLKKSPFEALYGKRCRTPLFWNQTGEKQVFGPDIIQDAKQQLRIVQENLRVAQSRQRSYADVRRRDLSFKVDDHVYLKVSPMRGIRRFNMKGKLAPRYIGPFKILEKRKKCLRVPEEQAPLDGLEVQEDLTYTEHPVKILDTSERNTRNKKIKMCRVQWSHHTEAEATWEREDELKAAYPALFAN</sequence>
<dbReference type="GO" id="GO:0003887">
    <property type="term" value="F:DNA-directed DNA polymerase activity"/>
    <property type="evidence" value="ECO:0007669"/>
    <property type="project" value="UniProtKB-KW"/>
</dbReference>
<evidence type="ECO:0000313" key="18">
    <source>
        <dbReference type="Proteomes" id="UP001341281"/>
    </source>
</evidence>
<dbReference type="GO" id="GO:0004519">
    <property type="term" value="F:endonuclease activity"/>
    <property type="evidence" value="ECO:0007669"/>
    <property type="project" value="UniProtKB-KW"/>
</dbReference>
<evidence type="ECO:0000256" key="11">
    <source>
        <dbReference type="ARBA" id="ARBA00022918"/>
    </source>
</evidence>
<organism evidence="17 18">
    <name type="scientific">Paspalum notatum var. saurae</name>
    <dbReference type="NCBI Taxonomy" id="547442"/>
    <lineage>
        <taxon>Eukaryota</taxon>
        <taxon>Viridiplantae</taxon>
        <taxon>Streptophyta</taxon>
        <taxon>Embryophyta</taxon>
        <taxon>Tracheophyta</taxon>
        <taxon>Spermatophyta</taxon>
        <taxon>Magnoliopsida</taxon>
        <taxon>Liliopsida</taxon>
        <taxon>Poales</taxon>
        <taxon>Poaceae</taxon>
        <taxon>PACMAD clade</taxon>
        <taxon>Panicoideae</taxon>
        <taxon>Andropogonodae</taxon>
        <taxon>Paspaleae</taxon>
        <taxon>Paspalinae</taxon>
        <taxon>Paspalum</taxon>
    </lineage>
</organism>
<dbReference type="GO" id="GO:0004190">
    <property type="term" value="F:aspartic-type endopeptidase activity"/>
    <property type="evidence" value="ECO:0007669"/>
    <property type="project" value="UniProtKB-KW"/>
</dbReference>
<dbReference type="PANTHER" id="PTHR37984">
    <property type="entry name" value="PROTEIN CBG26694"/>
    <property type="match status" value="1"/>
</dbReference>
<evidence type="ECO:0000256" key="2">
    <source>
        <dbReference type="ARBA" id="ARBA00022679"/>
    </source>
</evidence>
<evidence type="ECO:0000256" key="9">
    <source>
        <dbReference type="ARBA" id="ARBA00022842"/>
    </source>
</evidence>
<dbReference type="Proteomes" id="UP001341281">
    <property type="component" value="Chromosome 10"/>
</dbReference>
<evidence type="ECO:0000256" key="6">
    <source>
        <dbReference type="ARBA" id="ARBA00022750"/>
    </source>
</evidence>
<proteinExistence type="predicted"/>
<dbReference type="InterPro" id="IPR000477">
    <property type="entry name" value="RT_dom"/>
</dbReference>
<evidence type="ECO:0000259" key="16">
    <source>
        <dbReference type="PROSITE" id="PS50994"/>
    </source>
</evidence>
<keyword evidence="13" id="KW-0238">DNA-binding</keyword>
<evidence type="ECO:0000256" key="5">
    <source>
        <dbReference type="ARBA" id="ARBA00022723"/>
    </source>
</evidence>